<dbReference type="Pfam" id="PF15542">
    <property type="entry name" value="Ntox50"/>
    <property type="match status" value="1"/>
</dbReference>
<dbReference type="EMBL" id="JXTG01000004">
    <property type="protein sequence ID" value="KIP21506.1"/>
    <property type="molecule type" value="Genomic_DNA"/>
</dbReference>
<evidence type="ECO:0000313" key="2">
    <source>
        <dbReference type="EMBL" id="KIP21506.1"/>
    </source>
</evidence>
<protein>
    <recommendedName>
        <fullName evidence="1">Bacterial toxin 50 domain-containing protein</fullName>
    </recommendedName>
</protein>
<name>A0A0D0H0D5_9BACL</name>
<keyword evidence="3" id="KW-1185">Reference proteome</keyword>
<dbReference type="Proteomes" id="UP000032047">
    <property type="component" value="Unassembled WGS sequence"/>
</dbReference>
<dbReference type="PATRIC" id="fig|265546.4.peg.1176"/>
<proteinExistence type="predicted"/>
<sequence>MNGLVDSISYDKWYNKNVLKPKIEAQRKEREKGQALEEQIRADIRNGVYKLEHSRNHYDKHNPSHKRYLDYVERNAAKGLHPPSYLTISYEEANELVKKYAGTSILQFSGKGKWINKELIKGDKYIGVYVDQTMGEEVKTKDFKIHYSKTGTHIVPTLIKERGMKHWDYGNM</sequence>
<dbReference type="InterPro" id="IPR029100">
    <property type="entry name" value="Ntox50"/>
</dbReference>
<evidence type="ECO:0000313" key="3">
    <source>
        <dbReference type="Proteomes" id="UP000032047"/>
    </source>
</evidence>
<accession>A0A0D0H0D5</accession>
<reference evidence="2 3" key="1">
    <citation type="submission" date="2015-01" db="EMBL/GenBank/DDBJ databases">
        <title>Genome sequence of Anoxybacillus ayderensis strain AB04.</title>
        <authorList>
            <person name="Belduz A.O."/>
            <person name="Canakci S."/>
            <person name="Chan K.-G."/>
            <person name="Kahar U.M."/>
            <person name="Yaakob A.S."/>
            <person name="Chan C.S."/>
            <person name="Goh K.M."/>
        </authorList>
    </citation>
    <scope>NUCLEOTIDE SEQUENCE [LARGE SCALE GENOMIC DNA]</scope>
    <source>
        <strain evidence="2 3">AB04</strain>
    </source>
</reference>
<gene>
    <name evidence="2" type="ORF">JV16_01185</name>
</gene>
<evidence type="ECO:0000259" key="1">
    <source>
        <dbReference type="Pfam" id="PF15542"/>
    </source>
</evidence>
<organism evidence="2 3">
    <name type="scientific">Anoxybacillus ayderensis</name>
    <dbReference type="NCBI Taxonomy" id="265546"/>
    <lineage>
        <taxon>Bacteria</taxon>
        <taxon>Bacillati</taxon>
        <taxon>Bacillota</taxon>
        <taxon>Bacilli</taxon>
        <taxon>Bacillales</taxon>
        <taxon>Anoxybacillaceae</taxon>
        <taxon>Anoxybacillus</taxon>
    </lineage>
</organism>
<comment type="caution">
    <text evidence="2">The sequence shown here is derived from an EMBL/GenBank/DDBJ whole genome shotgun (WGS) entry which is preliminary data.</text>
</comment>
<feature type="domain" description="Bacterial toxin 50" evidence="1">
    <location>
        <begin position="55"/>
        <end position="156"/>
    </location>
</feature>
<dbReference type="AlphaFoldDB" id="A0A0D0H0D5"/>